<organism evidence="3 4">
    <name type="scientific">Nitrospira defluvii</name>
    <dbReference type="NCBI Taxonomy" id="330214"/>
    <lineage>
        <taxon>Bacteria</taxon>
        <taxon>Pseudomonadati</taxon>
        <taxon>Nitrospirota</taxon>
        <taxon>Nitrospiria</taxon>
        <taxon>Nitrospirales</taxon>
        <taxon>Nitrospiraceae</taxon>
        <taxon>Nitrospira</taxon>
    </lineage>
</organism>
<dbReference type="InterPro" id="IPR002201">
    <property type="entry name" value="Glyco_trans_9"/>
</dbReference>
<sequence>MTRQVLLINITRMGDLVQMGTLLQRLQHEWPGAAVDLVVDDRFAPVAKLLPHLRHVINYDFHRLVDDSRAQTTDVVTLYREMTRWAAPLVEAGYDRAVNLTFNRRSGLLTSYVGAKDIRGIAAPKQGDVTIHNPWMAYLTDVHTQRRFNQYNLVDIYALGGSGIGPFAPLSLTIPSDVAQWGREFLATQTQQDIPWMAVQVGASDPMKAWRPELFGRTLASLSRQAKIGYVFIGTEEERKAIRAAQSMYRQAGGTGPLCDAVGRTTLPQLAAILARCRALLTNDTGPMHLAVGVGTPVIDLSVGHVDFRETGPYGPGHWIVQPDFSCAPCGFDQVCFHHACKDRLDPDQIAGLCLHVVTGAAFTRSTTGVRIYRSCADEDGLGNVELVAGQEDPTVSWYGRFWRRYWFEEFTGRPSLIPAVTTPPPDLSEACSMLEHLIPLAATLVATAEELARLTARRPLPVRALQEAQAREGKARQQVVALSMQMPATASLAVALVRDTHNDEGSELAEMAHTRLATYRRWRSRLQIVASHLRSMRTPLSTAHSEARQALPMARSA</sequence>
<dbReference type="Proteomes" id="UP000675880">
    <property type="component" value="Unassembled WGS sequence"/>
</dbReference>
<evidence type="ECO:0000256" key="1">
    <source>
        <dbReference type="ARBA" id="ARBA00022676"/>
    </source>
</evidence>
<evidence type="ECO:0000256" key="2">
    <source>
        <dbReference type="ARBA" id="ARBA00022679"/>
    </source>
</evidence>
<gene>
    <name evidence="3" type="ORF">NSPZN2_40550</name>
</gene>
<evidence type="ECO:0000313" key="3">
    <source>
        <dbReference type="EMBL" id="CAE6776668.1"/>
    </source>
</evidence>
<name>A0ABM8RXC0_9BACT</name>
<keyword evidence="1" id="KW-0328">Glycosyltransferase</keyword>
<keyword evidence="4" id="KW-1185">Reference proteome</keyword>
<dbReference type="Gene3D" id="3.40.50.2000">
    <property type="entry name" value="Glycogen Phosphorylase B"/>
    <property type="match status" value="2"/>
</dbReference>
<evidence type="ECO:0000313" key="4">
    <source>
        <dbReference type="Proteomes" id="UP000675880"/>
    </source>
</evidence>
<proteinExistence type="predicted"/>
<dbReference type="CDD" id="cd03789">
    <property type="entry name" value="GT9_LPS_heptosyltransferase"/>
    <property type="match status" value="1"/>
</dbReference>
<dbReference type="RefSeq" id="WP_213043353.1">
    <property type="nucleotide sequence ID" value="NZ_CAJNBJ010000017.1"/>
</dbReference>
<accession>A0ABM8RXC0</accession>
<dbReference type="PANTHER" id="PTHR30160">
    <property type="entry name" value="TETRAACYLDISACCHARIDE 4'-KINASE-RELATED"/>
    <property type="match status" value="1"/>
</dbReference>
<evidence type="ECO:0008006" key="5">
    <source>
        <dbReference type="Google" id="ProtNLM"/>
    </source>
</evidence>
<dbReference type="InterPro" id="IPR051199">
    <property type="entry name" value="LPS_LOS_Heptosyltrfase"/>
</dbReference>
<protein>
    <recommendedName>
        <fullName evidence="5">Glycosyl transferase, family 9</fullName>
    </recommendedName>
</protein>
<reference evidence="3 4" key="1">
    <citation type="submission" date="2021-02" db="EMBL/GenBank/DDBJ databases">
        <authorList>
            <person name="Han P."/>
        </authorList>
    </citation>
    <scope>NUCLEOTIDE SEQUENCE [LARGE SCALE GENOMIC DNA]</scope>
    <source>
        <strain evidence="3">Candidatus Nitrospira sp. ZN2</strain>
    </source>
</reference>
<dbReference type="EMBL" id="CAJNBJ010000017">
    <property type="protein sequence ID" value="CAE6776668.1"/>
    <property type="molecule type" value="Genomic_DNA"/>
</dbReference>
<dbReference type="SUPFAM" id="SSF53756">
    <property type="entry name" value="UDP-Glycosyltransferase/glycogen phosphorylase"/>
    <property type="match status" value="1"/>
</dbReference>
<comment type="caution">
    <text evidence="3">The sequence shown here is derived from an EMBL/GenBank/DDBJ whole genome shotgun (WGS) entry which is preliminary data.</text>
</comment>
<keyword evidence="2" id="KW-0808">Transferase</keyword>
<dbReference type="PANTHER" id="PTHR30160:SF7">
    <property type="entry name" value="ADP-HEPTOSE--LPS HEPTOSYLTRANSFERASE 2"/>
    <property type="match status" value="1"/>
</dbReference>
<dbReference type="Pfam" id="PF01075">
    <property type="entry name" value="Glyco_transf_9"/>
    <property type="match status" value="1"/>
</dbReference>